<dbReference type="NCBIfam" id="NF040873">
    <property type="entry name" value="AztA"/>
    <property type="match status" value="1"/>
</dbReference>
<dbReference type="Pfam" id="PF00005">
    <property type="entry name" value="ABC_tran"/>
    <property type="match status" value="1"/>
</dbReference>
<protein>
    <submittedName>
        <fullName evidence="6">Zinc ABC transporter ATP-binding protein AztA</fullName>
    </submittedName>
</protein>
<dbReference type="AlphaFoldDB" id="A0AA41XCR4"/>
<dbReference type="PROSITE" id="PS00211">
    <property type="entry name" value="ABC_TRANSPORTER_1"/>
    <property type="match status" value="1"/>
</dbReference>
<reference evidence="6" key="1">
    <citation type="submission" date="2022-08" db="EMBL/GenBank/DDBJ databases">
        <authorList>
            <person name="Deng Y."/>
            <person name="Han X.-F."/>
            <person name="Zhang Y.-Q."/>
        </authorList>
    </citation>
    <scope>NUCLEOTIDE SEQUENCE</scope>
    <source>
        <strain evidence="6">CPCC 203407</strain>
    </source>
</reference>
<dbReference type="RefSeq" id="WP_259526363.1">
    <property type="nucleotide sequence ID" value="NZ_JANLCK010000003.1"/>
</dbReference>
<comment type="similarity">
    <text evidence="1">Belongs to the ABC transporter superfamily.</text>
</comment>
<evidence type="ECO:0000259" key="5">
    <source>
        <dbReference type="PROSITE" id="PS50893"/>
    </source>
</evidence>
<dbReference type="PANTHER" id="PTHR42734:SF5">
    <property type="entry name" value="IRON TRANSPORT SYSTEM ATP-BINDING PROTEIN HI_0361-RELATED"/>
    <property type="match status" value="1"/>
</dbReference>
<dbReference type="GO" id="GO:0016887">
    <property type="term" value="F:ATP hydrolysis activity"/>
    <property type="evidence" value="ECO:0007669"/>
    <property type="project" value="InterPro"/>
</dbReference>
<dbReference type="InterPro" id="IPR027417">
    <property type="entry name" value="P-loop_NTPase"/>
</dbReference>
<dbReference type="Gene3D" id="3.40.50.300">
    <property type="entry name" value="P-loop containing nucleotide triphosphate hydrolases"/>
    <property type="match status" value="1"/>
</dbReference>
<dbReference type="SMART" id="SM00382">
    <property type="entry name" value="AAA"/>
    <property type="match status" value="1"/>
</dbReference>
<evidence type="ECO:0000313" key="7">
    <source>
        <dbReference type="Proteomes" id="UP001165587"/>
    </source>
</evidence>
<gene>
    <name evidence="6" type="primary">aztA</name>
    <name evidence="6" type="ORF">N1028_07740</name>
</gene>
<dbReference type="SUPFAM" id="SSF52540">
    <property type="entry name" value="P-loop containing nucleoside triphosphate hydrolases"/>
    <property type="match status" value="1"/>
</dbReference>
<dbReference type="PROSITE" id="PS50893">
    <property type="entry name" value="ABC_TRANSPORTER_2"/>
    <property type="match status" value="1"/>
</dbReference>
<name>A0AA41XCR4_9MICO</name>
<evidence type="ECO:0000256" key="3">
    <source>
        <dbReference type="ARBA" id="ARBA00022741"/>
    </source>
</evidence>
<proteinExistence type="inferred from homology"/>
<dbReference type="InterPro" id="IPR050153">
    <property type="entry name" value="Metal_Ion_Import_ABC"/>
</dbReference>
<dbReference type="InterPro" id="IPR003439">
    <property type="entry name" value="ABC_transporter-like_ATP-bd"/>
</dbReference>
<dbReference type="InterPro" id="IPR047748">
    <property type="entry name" value="AztA-like"/>
</dbReference>
<feature type="domain" description="ABC transporter" evidence="5">
    <location>
        <begin position="7"/>
        <end position="226"/>
    </location>
</feature>
<accession>A0AA41XCR4</accession>
<keyword evidence="7" id="KW-1185">Reference proteome</keyword>
<keyword evidence="2" id="KW-0813">Transport</keyword>
<evidence type="ECO:0000256" key="4">
    <source>
        <dbReference type="ARBA" id="ARBA00022840"/>
    </source>
</evidence>
<evidence type="ECO:0000256" key="2">
    <source>
        <dbReference type="ARBA" id="ARBA00022448"/>
    </source>
</evidence>
<dbReference type="InterPro" id="IPR003593">
    <property type="entry name" value="AAA+_ATPase"/>
</dbReference>
<dbReference type="GO" id="GO:0005524">
    <property type="term" value="F:ATP binding"/>
    <property type="evidence" value="ECO:0007669"/>
    <property type="project" value="UniProtKB-KW"/>
</dbReference>
<dbReference type="InterPro" id="IPR017871">
    <property type="entry name" value="ABC_transporter-like_CS"/>
</dbReference>
<dbReference type="Proteomes" id="UP001165587">
    <property type="component" value="Unassembled WGS sequence"/>
</dbReference>
<evidence type="ECO:0000256" key="1">
    <source>
        <dbReference type="ARBA" id="ARBA00005417"/>
    </source>
</evidence>
<sequence length="226" mass="23497">MTPFPVLRLHSVGYSYPAAAATAAQALVPLDLEIHPGEILALTGPNGSGKSTLLALLAGLIRPTRGRIERIGRPGVALVAQSTPVPDSLPITAGEVAAMGRWKHAGLWRRLSPADRLIVAESLETVGLAALRARPVQELSGGQRQRAFVAQGLARQAPVLLLDEPMTALDTDSRAAVVRALTGAARAGTAVVLVTHDPADAAVADRIVRLPTPDRTPGLDAAPRTA</sequence>
<dbReference type="PANTHER" id="PTHR42734">
    <property type="entry name" value="METAL TRANSPORT SYSTEM ATP-BINDING PROTEIN TM_0124-RELATED"/>
    <property type="match status" value="1"/>
</dbReference>
<evidence type="ECO:0000313" key="6">
    <source>
        <dbReference type="EMBL" id="MCS5725787.1"/>
    </source>
</evidence>
<keyword evidence="4 6" id="KW-0067">ATP-binding</keyword>
<organism evidence="6 7">
    <name type="scientific">Herbiconiux oxytropis</name>
    <dbReference type="NCBI Taxonomy" id="2970915"/>
    <lineage>
        <taxon>Bacteria</taxon>
        <taxon>Bacillati</taxon>
        <taxon>Actinomycetota</taxon>
        <taxon>Actinomycetes</taxon>
        <taxon>Micrococcales</taxon>
        <taxon>Microbacteriaceae</taxon>
        <taxon>Herbiconiux</taxon>
    </lineage>
</organism>
<comment type="caution">
    <text evidence="6">The sequence shown here is derived from an EMBL/GenBank/DDBJ whole genome shotgun (WGS) entry which is preliminary data.</text>
</comment>
<keyword evidence="3" id="KW-0547">Nucleotide-binding</keyword>
<dbReference type="EMBL" id="JANLCK010000003">
    <property type="protein sequence ID" value="MCS5725787.1"/>
    <property type="molecule type" value="Genomic_DNA"/>
</dbReference>